<dbReference type="AlphaFoldDB" id="A0AAV0K963"/>
<accession>A0AAV0K963</accession>
<gene>
    <name evidence="1" type="ORF">LITE_LOCUS17767</name>
</gene>
<sequence length="44" mass="5128">MTQTMTAAWNKQAIYLCGYNKLKELFVGHNHDYIRYPLQGNPTP</sequence>
<protein>
    <submittedName>
        <fullName evidence="1">Uncharacterized protein</fullName>
    </submittedName>
</protein>
<evidence type="ECO:0000313" key="1">
    <source>
        <dbReference type="EMBL" id="CAI0418820.1"/>
    </source>
</evidence>
<proteinExistence type="predicted"/>
<name>A0AAV0K963_9ROSI</name>
<comment type="caution">
    <text evidence="1">The sequence shown here is derived from an EMBL/GenBank/DDBJ whole genome shotgun (WGS) entry which is preliminary data.</text>
</comment>
<dbReference type="EMBL" id="CAMGYJ010000005">
    <property type="protein sequence ID" value="CAI0418820.1"/>
    <property type="molecule type" value="Genomic_DNA"/>
</dbReference>
<feature type="non-terminal residue" evidence="1">
    <location>
        <position position="44"/>
    </location>
</feature>
<evidence type="ECO:0000313" key="2">
    <source>
        <dbReference type="Proteomes" id="UP001154282"/>
    </source>
</evidence>
<keyword evidence="2" id="KW-1185">Reference proteome</keyword>
<organism evidence="1 2">
    <name type="scientific">Linum tenue</name>
    <dbReference type="NCBI Taxonomy" id="586396"/>
    <lineage>
        <taxon>Eukaryota</taxon>
        <taxon>Viridiplantae</taxon>
        <taxon>Streptophyta</taxon>
        <taxon>Embryophyta</taxon>
        <taxon>Tracheophyta</taxon>
        <taxon>Spermatophyta</taxon>
        <taxon>Magnoliopsida</taxon>
        <taxon>eudicotyledons</taxon>
        <taxon>Gunneridae</taxon>
        <taxon>Pentapetalae</taxon>
        <taxon>rosids</taxon>
        <taxon>fabids</taxon>
        <taxon>Malpighiales</taxon>
        <taxon>Linaceae</taxon>
        <taxon>Linum</taxon>
    </lineage>
</organism>
<reference evidence="1" key="1">
    <citation type="submission" date="2022-08" db="EMBL/GenBank/DDBJ databases">
        <authorList>
            <person name="Gutierrez-Valencia J."/>
        </authorList>
    </citation>
    <scope>NUCLEOTIDE SEQUENCE</scope>
</reference>
<dbReference type="Proteomes" id="UP001154282">
    <property type="component" value="Unassembled WGS sequence"/>
</dbReference>